<dbReference type="InterPro" id="IPR002142">
    <property type="entry name" value="Peptidase_S49"/>
</dbReference>
<evidence type="ECO:0000256" key="2">
    <source>
        <dbReference type="ARBA" id="ARBA00022670"/>
    </source>
</evidence>
<feature type="region of interest" description="Disordered" evidence="5">
    <location>
        <begin position="269"/>
        <end position="312"/>
    </location>
</feature>
<feature type="compositionally biased region" description="Low complexity" evidence="5">
    <location>
        <begin position="271"/>
        <end position="283"/>
    </location>
</feature>
<dbReference type="PANTHER" id="PTHR33209:SF1">
    <property type="entry name" value="PEPTIDASE S49 DOMAIN-CONTAINING PROTEIN"/>
    <property type="match status" value="1"/>
</dbReference>
<keyword evidence="8" id="KW-1185">Reference proteome</keyword>
<evidence type="ECO:0000256" key="3">
    <source>
        <dbReference type="ARBA" id="ARBA00022801"/>
    </source>
</evidence>
<keyword evidence="4" id="KW-0720">Serine protease</keyword>
<dbReference type="InterPro" id="IPR033855">
    <property type="entry name" value="Protein_C"/>
</dbReference>
<dbReference type="EMBL" id="JBHLXD010000059">
    <property type="protein sequence ID" value="MFC0210530.1"/>
    <property type="molecule type" value="Genomic_DNA"/>
</dbReference>
<accession>A0ABV6DD39</accession>
<evidence type="ECO:0000313" key="7">
    <source>
        <dbReference type="EMBL" id="MFC0210530.1"/>
    </source>
</evidence>
<dbReference type="InterPro" id="IPR029045">
    <property type="entry name" value="ClpP/crotonase-like_dom_sf"/>
</dbReference>
<dbReference type="PANTHER" id="PTHR33209">
    <property type="entry name" value="PROTEASE 4"/>
    <property type="match status" value="1"/>
</dbReference>
<dbReference type="SUPFAM" id="SSF52096">
    <property type="entry name" value="ClpP/crotonase"/>
    <property type="match status" value="1"/>
</dbReference>
<gene>
    <name evidence="7" type="ORF">ACFFJ2_19255</name>
</gene>
<dbReference type="EC" id="3.4.21.-" evidence="7"/>
<dbReference type="GO" id="GO:0016787">
    <property type="term" value="F:hydrolase activity"/>
    <property type="evidence" value="ECO:0007669"/>
    <property type="project" value="UniProtKB-KW"/>
</dbReference>
<sequence>MTTPSLASRFAGRPLALAPRALEPLLAATPIEARSDLALVPRGAGFSMTDSGIAVVPVIGPMVSRGDWLTELFGIGDYASVGSTITDAFADPATRAVVMEIDSPGGEVGGLFDLTDRIRSLKLETGKPLWAVASEAALSAAYAIASTADRLYVTRTGEAGSIGVVAIHVDESAADTMAGRKYTLIHAGAKKVDGNAHEPLAPEAHADIQADVDALHEAFVALVARNRDLAPEVVRATQAAIYRGQRAVEAGLADRIGTMDQALAELANQLASPASPSGRSRSSQPHRRNPAMSHEPKVRVSETETEIETETETVEEAVALSPVVETPSSPEPDPATALRAEYAEIAAIAAQGVRLGVTVDAADAMKKGIKPDALRRSILDSLATRAEASAIVSAAPQTPVAGDSPIVRRARERAASKS</sequence>
<comment type="caution">
    <text evidence="7">The sequence shown here is derived from an EMBL/GenBank/DDBJ whole genome shotgun (WGS) entry which is preliminary data.</text>
</comment>
<feature type="domain" description="Peptidase S49" evidence="6">
    <location>
        <begin position="123"/>
        <end position="269"/>
    </location>
</feature>
<keyword evidence="3 7" id="KW-0378">Hydrolase</keyword>
<comment type="similarity">
    <text evidence="1">Belongs to the peptidase S49 family.</text>
</comment>
<protein>
    <submittedName>
        <fullName evidence="7">S49 family peptidase</fullName>
        <ecNumber evidence="7">3.4.21.-</ecNumber>
    </submittedName>
</protein>
<evidence type="ECO:0000259" key="6">
    <source>
        <dbReference type="Pfam" id="PF01343"/>
    </source>
</evidence>
<dbReference type="Proteomes" id="UP001589755">
    <property type="component" value="Unassembled WGS sequence"/>
</dbReference>
<dbReference type="CDD" id="cd07022">
    <property type="entry name" value="S49_Sppa_36K_type"/>
    <property type="match status" value="1"/>
</dbReference>
<proteinExistence type="inferred from homology"/>
<dbReference type="Gene3D" id="3.90.226.10">
    <property type="entry name" value="2-enoyl-CoA Hydratase, Chain A, domain 1"/>
    <property type="match status" value="1"/>
</dbReference>
<reference evidence="7 8" key="1">
    <citation type="submission" date="2024-09" db="EMBL/GenBank/DDBJ databases">
        <authorList>
            <person name="Sun Q."/>
            <person name="Mori K."/>
        </authorList>
    </citation>
    <scope>NUCLEOTIDE SEQUENCE [LARGE SCALE GENOMIC DNA]</scope>
    <source>
        <strain evidence="7 8">CCM 8543</strain>
    </source>
</reference>
<organism evidence="7 8">
    <name type="scientific">Chelativorans intermedius</name>
    <dbReference type="NCBI Taxonomy" id="515947"/>
    <lineage>
        <taxon>Bacteria</taxon>
        <taxon>Pseudomonadati</taxon>
        <taxon>Pseudomonadota</taxon>
        <taxon>Alphaproteobacteria</taxon>
        <taxon>Hyphomicrobiales</taxon>
        <taxon>Phyllobacteriaceae</taxon>
        <taxon>Chelativorans</taxon>
    </lineage>
</organism>
<feature type="compositionally biased region" description="Acidic residues" evidence="5">
    <location>
        <begin position="303"/>
        <end position="312"/>
    </location>
</feature>
<dbReference type="RefSeq" id="WP_261522797.1">
    <property type="nucleotide sequence ID" value="NZ_JAODNW010000043.1"/>
</dbReference>
<evidence type="ECO:0000256" key="5">
    <source>
        <dbReference type="SAM" id="MobiDB-lite"/>
    </source>
</evidence>
<dbReference type="Pfam" id="PF01343">
    <property type="entry name" value="Peptidase_S49"/>
    <property type="match status" value="1"/>
</dbReference>
<evidence type="ECO:0000313" key="8">
    <source>
        <dbReference type="Proteomes" id="UP001589755"/>
    </source>
</evidence>
<evidence type="ECO:0000256" key="4">
    <source>
        <dbReference type="ARBA" id="ARBA00022825"/>
    </source>
</evidence>
<keyword evidence="2" id="KW-0645">Protease</keyword>
<name>A0ABV6DD39_9HYPH</name>
<feature type="region of interest" description="Disordered" evidence="5">
    <location>
        <begin position="395"/>
        <end position="418"/>
    </location>
</feature>
<evidence type="ECO:0000256" key="1">
    <source>
        <dbReference type="ARBA" id="ARBA00008683"/>
    </source>
</evidence>